<dbReference type="EMBL" id="SDMP01000020">
    <property type="protein sequence ID" value="RYQ83168.1"/>
    <property type="molecule type" value="Genomic_DNA"/>
</dbReference>
<reference evidence="2 3" key="1">
    <citation type="submission" date="2019-01" db="EMBL/GenBank/DDBJ databases">
        <title>Sequencing of cultivated peanut Arachis hypogaea provides insights into genome evolution and oil improvement.</title>
        <authorList>
            <person name="Chen X."/>
        </authorList>
    </citation>
    <scope>NUCLEOTIDE SEQUENCE [LARGE SCALE GENOMIC DNA]</scope>
    <source>
        <strain evidence="3">cv. Fuhuasheng</strain>
        <tissue evidence="2">Leaves</tissue>
    </source>
</reference>
<evidence type="ECO:0000313" key="3">
    <source>
        <dbReference type="Proteomes" id="UP000289738"/>
    </source>
</evidence>
<evidence type="ECO:0000313" key="2">
    <source>
        <dbReference type="EMBL" id="RYQ83168.1"/>
    </source>
</evidence>
<dbReference type="PANTHER" id="PTHR46033:SF8">
    <property type="entry name" value="PROTEIN MAINTENANCE OF MERISTEMS-LIKE"/>
    <property type="match status" value="1"/>
</dbReference>
<gene>
    <name evidence="2" type="ORF">Ahy_B10g101794</name>
</gene>
<organism evidence="2 3">
    <name type="scientific">Arachis hypogaea</name>
    <name type="common">Peanut</name>
    <dbReference type="NCBI Taxonomy" id="3818"/>
    <lineage>
        <taxon>Eukaryota</taxon>
        <taxon>Viridiplantae</taxon>
        <taxon>Streptophyta</taxon>
        <taxon>Embryophyta</taxon>
        <taxon>Tracheophyta</taxon>
        <taxon>Spermatophyta</taxon>
        <taxon>Magnoliopsida</taxon>
        <taxon>eudicotyledons</taxon>
        <taxon>Gunneridae</taxon>
        <taxon>Pentapetalae</taxon>
        <taxon>rosids</taxon>
        <taxon>fabids</taxon>
        <taxon>Fabales</taxon>
        <taxon>Fabaceae</taxon>
        <taxon>Papilionoideae</taxon>
        <taxon>50 kb inversion clade</taxon>
        <taxon>dalbergioids sensu lato</taxon>
        <taxon>Dalbergieae</taxon>
        <taxon>Pterocarpus clade</taxon>
        <taxon>Arachis</taxon>
    </lineage>
</organism>
<comment type="caution">
    <text evidence="2">The sequence shown here is derived from an EMBL/GenBank/DDBJ whole genome shotgun (WGS) entry which is preliminary data.</text>
</comment>
<dbReference type="PANTHER" id="PTHR46033">
    <property type="entry name" value="PROTEIN MAIN-LIKE 2"/>
    <property type="match status" value="1"/>
</dbReference>
<dbReference type="InterPro" id="IPR019557">
    <property type="entry name" value="AminoTfrase-like_pln_mobile"/>
</dbReference>
<dbReference type="Proteomes" id="UP000289738">
    <property type="component" value="Chromosome B10"/>
</dbReference>
<keyword evidence="3" id="KW-1185">Reference proteome</keyword>
<feature type="domain" description="Aminotransferase-like plant mobile" evidence="1">
    <location>
        <begin position="27"/>
        <end position="75"/>
    </location>
</feature>
<protein>
    <recommendedName>
        <fullName evidence="1">Aminotransferase-like plant mobile domain-containing protein</fullName>
    </recommendedName>
</protein>
<dbReference type="AlphaFoldDB" id="A0A444X0E9"/>
<evidence type="ECO:0000259" key="1">
    <source>
        <dbReference type="Pfam" id="PF10536"/>
    </source>
</evidence>
<dbReference type="InterPro" id="IPR044824">
    <property type="entry name" value="MAIN-like"/>
</dbReference>
<dbReference type="Pfam" id="PF10536">
    <property type="entry name" value="PMD"/>
    <property type="match status" value="1"/>
</dbReference>
<dbReference type="GO" id="GO:0010073">
    <property type="term" value="P:meristem maintenance"/>
    <property type="evidence" value="ECO:0007669"/>
    <property type="project" value="InterPro"/>
</dbReference>
<sequence length="76" mass="9519">MMQIYNIRRQQNMPMHERIIPYLQRAGLYHLTRLNNYWFWLDEPTVSAFIERWHLETHTFHMPFEECTITLQDMAY</sequence>
<proteinExistence type="predicted"/>
<name>A0A444X0E9_ARAHY</name>
<accession>A0A444X0E9</accession>